<evidence type="ECO:0000256" key="5">
    <source>
        <dbReference type="ARBA" id="ARBA00022857"/>
    </source>
</evidence>
<keyword evidence="6" id="KW-0539">Nucleus</keyword>
<dbReference type="PANTHER" id="PTHR42748:SF31">
    <property type="entry name" value="NMRA-LIKE DOMAIN-CONTAINING PROTEIN-RELATED"/>
    <property type="match status" value="1"/>
</dbReference>
<dbReference type="InterPro" id="IPR008030">
    <property type="entry name" value="NmrA-like"/>
</dbReference>
<gene>
    <name evidence="9" type="ORF">VC83_02815</name>
</gene>
<dbReference type="VEuPathDB" id="FungiDB:GMDG_00185"/>
<dbReference type="InterPro" id="IPR036291">
    <property type="entry name" value="NAD(P)-bd_dom_sf"/>
</dbReference>
<dbReference type="CDD" id="cd05251">
    <property type="entry name" value="NmrA_like_SDR_a"/>
    <property type="match status" value="1"/>
</dbReference>
<evidence type="ECO:0000259" key="8">
    <source>
        <dbReference type="Pfam" id="PF05368"/>
    </source>
</evidence>
<organism evidence="9">
    <name type="scientific">Pseudogymnoascus destructans</name>
    <dbReference type="NCBI Taxonomy" id="655981"/>
    <lineage>
        <taxon>Eukaryota</taxon>
        <taxon>Fungi</taxon>
        <taxon>Dikarya</taxon>
        <taxon>Ascomycota</taxon>
        <taxon>Pezizomycotina</taxon>
        <taxon>Leotiomycetes</taxon>
        <taxon>Thelebolales</taxon>
        <taxon>Thelebolaceae</taxon>
        <taxon>Pseudogymnoascus</taxon>
    </lineage>
</organism>
<evidence type="ECO:0000256" key="2">
    <source>
        <dbReference type="ARBA" id="ARBA00004556"/>
    </source>
</evidence>
<evidence type="ECO:0000256" key="1">
    <source>
        <dbReference type="ARBA" id="ARBA00004123"/>
    </source>
</evidence>
<dbReference type="Proteomes" id="UP000077154">
    <property type="component" value="Unassembled WGS sequence"/>
</dbReference>
<keyword evidence="5" id="KW-0521">NADP</keyword>
<dbReference type="SUPFAM" id="SSF51735">
    <property type="entry name" value="NAD(P)-binding Rossmann-fold domains"/>
    <property type="match status" value="1"/>
</dbReference>
<dbReference type="PANTHER" id="PTHR42748">
    <property type="entry name" value="NITROGEN METABOLITE REPRESSION PROTEIN NMRA FAMILY MEMBER"/>
    <property type="match status" value="1"/>
</dbReference>
<dbReference type="FunFam" id="3.40.50.720:FF:000181">
    <property type="entry name" value="NmrA-like family domain-containing protein 1"/>
    <property type="match status" value="1"/>
</dbReference>
<evidence type="ECO:0000256" key="4">
    <source>
        <dbReference type="ARBA" id="ARBA00022490"/>
    </source>
</evidence>
<dbReference type="RefSeq" id="XP_024325363.1">
    <property type="nucleotide sequence ID" value="XM_024466469.1"/>
</dbReference>
<proteinExistence type="inferred from homology"/>
<evidence type="ECO:0000256" key="6">
    <source>
        <dbReference type="ARBA" id="ARBA00023242"/>
    </source>
</evidence>
<comment type="similarity">
    <text evidence="3">Belongs to the NmrA-type oxidoreductase family.</text>
</comment>
<feature type="domain" description="NmrA-like" evidence="8">
    <location>
        <begin position="6"/>
        <end position="306"/>
    </location>
</feature>
<evidence type="ECO:0000256" key="3">
    <source>
        <dbReference type="ARBA" id="ARBA00006328"/>
    </source>
</evidence>
<keyword evidence="4" id="KW-0963">Cytoplasm</keyword>
<evidence type="ECO:0000256" key="7">
    <source>
        <dbReference type="ARBA" id="ARBA00040296"/>
    </source>
</evidence>
<dbReference type="eggNOG" id="ENOG502QQEA">
    <property type="taxonomic scope" value="Eukaryota"/>
</dbReference>
<dbReference type="GeneID" id="36285893"/>
<dbReference type="GO" id="GO:0048471">
    <property type="term" value="C:perinuclear region of cytoplasm"/>
    <property type="evidence" value="ECO:0007669"/>
    <property type="project" value="UniProtKB-SubCell"/>
</dbReference>
<dbReference type="Gene3D" id="3.90.25.10">
    <property type="entry name" value="UDP-galactose 4-epimerase, domain 1"/>
    <property type="match status" value="1"/>
</dbReference>
<evidence type="ECO:0000313" key="9">
    <source>
        <dbReference type="EMBL" id="OAF60081.1"/>
    </source>
</evidence>
<comment type="subcellular location">
    <subcellularLocation>
        <location evidence="2">Cytoplasm</location>
        <location evidence="2">Perinuclear region</location>
    </subcellularLocation>
    <subcellularLocation>
        <location evidence="1">Nucleus</location>
    </subcellularLocation>
</comment>
<dbReference type="Pfam" id="PF05368">
    <property type="entry name" value="NmrA"/>
    <property type="match status" value="1"/>
</dbReference>
<accession>A0A177AFQ1</accession>
<name>A0A177AFQ1_9PEZI</name>
<dbReference type="Gene3D" id="3.40.50.720">
    <property type="entry name" value="NAD(P)-binding Rossmann-like Domain"/>
    <property type="match status" value="1"/>
</dbReference>
<sequence>MASDGKKTIVVFGATGAQGGSVIKSILGDSKAAAQFKIRAVTRDPSKPSAKALADQGCELVTADLNNERDVARVLKGAYGAFAVTNFWETGDPDVELKQGKNVADAAKETGLQHLVWSSLINVTKLTKGVLSKVSHFDSKAAVEEYIRSIGINASFFRPGYYMSNLLQGGIVPNGDGTYSVPLPIPTNAPIPLFDTTADTGKFVKAIFLAGDKTFGKTYDAAVAYVTTAEIAAEWSAVTGKKAQAVVADPKAWKAQLTSYGLSEEAAEELYQNMRLMDEFGYYGGAPLEESQKILDEKLTTLEGFIGKQDQWKNL</sequence>
<reference evidence="9" key="1">
    <citation type="submission" date="2016-03" db="EMBL/GenBank/DDBJ databases">
        <title>Updated assembly of Pseudogymnoascus destructans, the fungus causing white-nose syndrome of bats.</title>
        <authorList>
            <person name="Palmer J.M."/>
            <person name="Drees K.P."/>
            <person name="Foster J.T."/>
            <person name="Lindner D.L."/>
        </authorList>
    </citation>
    <scope>NUCLEOTIDE SEQUENCE [LARGE SCALE GENOMIC DNA]</scope>
    <source>
        <strain evidence="9">20631-21</strain>
    </source>
</reference>
<dbReference type="AlphaFoldDB" id="A0A177AFQ1"/>
<protein>
    <recommendedName>
        <fullName evidence="7">NmrA-like family domain-containing protein 1</fullName>
    </recommendedName>
</protein>
<dbReference type="GO" id="GO:0005634">
    <property type="term" value="C:nucleus"/>
    <property type="evidence" value="ECO:0007669"/>
    <property type="project" value="UniProtKB-SubCell"/>
</dbReference>
<dbReference type="EMBL" id="KV441392">
    <property type="protein sequence ID" value="OAF60081.1"/>
    <property type="molecule type" value="Genomic_DNA"/>
</dbReference>
<dbReference type="OrthoDB" id="3358371at2759"/>
<dbReference type="InterPro" id="IPR051164">
    <property type="entry name" value="NmrA-like_oxidored"/>
</dbReference>